<accession>A0A5J4WEF1</accession>
<dbReference type="Proteomes" id="UP000324800">
    <property type="component" value="Unassembled WGS sequence"/>
</dbReference>
<organism evidence="3 4">
    <name type="scientific">Streblomastix strix</name>
    <dbReference type="NCBI Taxonomy" id="222440"/>
    <lineage>
        <taxon>Eukaryota</taxon>
        <taxon>Metamonada</taxon>
        <taxon>Preaxostyla</taxon>
        <taxon>Oxymonadida</taxon>
        <taxon>Streblomastigidae</taxon>
        <taxon>Streblomastix</taxon>
    </lineage>
</organism>
<dbReference type="SUPFAM" id="SSF111347">
    <property type="entry name" value="Rap/Ran-GAP"/>
    <property type="match status" value="1"/>
</dbReference>
<dbReference type="Gene3D" id="3.40.50.11210">
    <property type="entry name" value="Rap/Ran-GAP"/>
    <property type="match status" value="1"/>
</dbReference>
<dbReference type="PANTHER" id="PTHR15711">
    <property type="entry name" value="RAP GTPASE-ACTIVATING PROTEIN"/>
    <property type="match status" value="1"/>
</dbReference>
<feature type="domain" description="Rap-GAP" evidence="2">
    <location>
        <begin position="10"/>
        <end position="83"/>
    </location>
</feature>
<keyword evidence="1" id="KW-0343">GTPase activation</keyword>
<dbReference type="Pfam" id="PF02145">
    <property type="entry name" value="Rap_GAP"/>
    <property type="match status" value="1"/>
</dbReference>
<dbReference type="GO" id="GO:0051056">
    <property type="term" value="P:regulation of small GTPase mediated signal transduction"/>
    <property type="evidence" value="ECO:0007669"/>
    <property type="project" value="InterPro"/>
</dbReference>
<dbReference type="EMBL" id="SNRW01002338">
    <property type="protein sequence ID" value="KAA6393106.1"/>
    <property type="molecule type" value="Genomic_DNA"/>
</dbReference>
<dbReference type="PANTHER" id="PTHR15711:SF22">
    <property type="entry name" value="RAP-GAP DOMAIN-CONTAINING PROTEIN"/>
    <property type="match status" value="1"/>
</dbReference>
<dbReference type="GO" id="GO:0005737">
    <property type="term" value="C:cytoplasm"/>
    <property type="evidence" value="ECO:0007669"/>
    <property type="project" value="TreeGrafter"/>
</dbReference>
<name>A0A5J4WEF1_9EUKA</name>
<gene>
    <name evidence="3" type="ORF">EZS28_011370</name>
</gene>
<dbReference type="InterPro" id="IPR000331">
    <property type="entry name" value="Rap/Ran_GAP_dom"/>
</dbReference>
<reference evidence="3 4" key="1">
    <citation type="submission" date="2019-03" db="EMBL/GenBank/DDBJ databases">
        <title>Single cell metagenomics reveals metabolic interactions within the superorganism composed of flagellate Streblomastix strix and complex community of Bacteroidetes bacteria on its surface.</title>
        <authorList>
            <person name="Treitli S.C."/>
            <person name="Kolisko M."/>
            <person name="Husnik F."/>
            <person name="Keeling P."/>
            <person name="Hampl V."/>
        </authorList>
    </citation>
    <scope>NUCLEOTIDE SEQUENCE [LARGE SCALE GENOMIC DNA]</scope>
    <source>
        <strain evidence="3">ST1C</strain>
    </source>
</reference>
<protein>
    <recommendedName>
        <fullName evidence="2">Rap-GAP domain-containing protein</fullName>
    </recommendedName>
</protein>
<evidence type="ECO:0000313" key="4">
    <source>
        <dbReference type="Proteomes" id="UP000324800"/>
    </source>
</evidence>
<evidence type="ECO:0000313" key="3">
    <source>
        <dbReference type="EMBL" id="KAA6393106.1"/>
    </source>
</evidence>
<dbReference type="OrthoDB" id="2499658at2759"/>
<evidence type="ECO:0000256" key="1">
    <source>
        <dbReference type="ARBA" id="ARBA00022468"/>
    </source>
</evidence>
<dbReference type="PROSITE" id="PS50085">
    <property type="entry name" value="RAPGAP"/>
    <property type="match status" value="1"/>
</dbReference>
<proteinExistence type="predicted"/>
<dbReference type="GO" id="GO:0005096">
    <property type="term" value="F:GTPase activator activity"/>
    <property type="evidence" value="ECO:0007669"/>
    <property type="project" value="UniProtKB-KW"/>
</dbReference>
<dbReference type="InterPro" id="IPR035974">
    <property type="entry name" value="Rap/Ran-GAP_sf"/>
</dbReference>
<comment type="caution">
    <text evidence="3">The sequence shown here is derived from an EMBL/GenBank/DDBJ whole genome shotgun (WGS) entry which is preliminary data.</text>
</comment>
<dbReference type="AlphaFoldDB" id="A0A5J4WEF1"/>
<dbReference type="InterPro" id="IPR050989">
    <property type="entry name" value="Rap1_Ran_GAP"/>
</dbReference>
<evidence type="ECO:0000259" key="2">
    <source>
        <dbReference type="PROSITE" id="PS50085"/>
    </source>
</evidence>
<sequence>MIVSKIKFRYCSGIEEGGYKQMKVGVLFYDYGQTHETSMFSNKDGSAEFNQFLNFIGCRIQLQGFDGYSGDLDVSDKHLDGRF</sequence>